<dbReference type="EMBL" id="AMEM01000011">
    <property type="protein sequence ID" value="EKX91541.1"/>
    <property type="molecule type" value="Genomic_DNA"/>
</dbReference>
<dbReference type="Pfam" id="PF01337">
    <property type="entry name" value="Barstar"/>
    <property type="match status" value="1"/>
</dbReference>
<dbReference type="PATRIC" id="fig|1035195.3.peg.549"/>
<organism evidence="3 4">
    <name type="scientific">Corynebacterium durum F0235</name>
    <dbReference type="NCBI Taxonomy" id="1035195"/>
    <lineage>
        <taxon>Bacteria</taxon>
        <taxon>Bacillati</taxon>
        <taxon>Actinomycetota</taxon>
        <taxon>Actinomycetes</taxon>
        <taxon>Mycobacteriales</taxon>
        <taxon>Corynebacteriaceae</taxon>
        <taxon>Corynebacterium</taxon>
    </lineage>
</organism>
<accession>L1MKS5</accession>
<evidence type="ECO:0000259" key="2">
    <source>
        <dbReference type="Pfam" id="PF01337"/>
    </source>
</evidence>
<dbReference type="Proteomes" id="UP000010445">
    <property type="component" value="Unassembled WGS sequence"/>
</dbReference>
<dbReference type="Gene3D" id="3.30.370.10">
    <property type="entry name" value="Barstar-like"/>
    <property type="match status" value="1"/>
</dbReference>
<dbReference type="AlphaFoldDB" id="L1MKS5"/>
<protein>
    <recommendedName>
        <fullName evidence="2">Barstar (barnase inhibitor) domain-containing protein</fullName>
    </recommendedName>
</protein>
<name>L1MKS5_9CORY</name>
<feature type="domain" description="Barstar (barnase inhibitor)" evidence="2">
    <location>
        <begin position="23"/>
        <end position="110"/>
    </location>
</feature>
<keyword evidence="4" id="KW-1185">Reference proteome</keyword>
<gene>
    <name evidence="3" type="ORF">HMPREF9997_00611</name>
</gene>
<dbReference type="InterPro" id="IPR035905">
    <property type="entry name" value="Barstar-like_sf"/>
</dbReference>
<sequence>MVAGRRYARGVKRTYMVDGIIMTEYTINLSAVRTAPGFLQLMSKELSFPGYFGGTFDAFEECFRDLAWLSDEHIVIHIRGLDSVAARNPMLAASIKESILFCADYWRSTKQIERDVQIELATETQ</sequence>
<dbReference type="HOGENOM" id="CLU_153035_0_0_11"/>
<dbReference type="OrthoDB" id="5184890at2"/>
<proteinExistence type="inferred from homology"/>
<comment type="caution">
    <text evidence="3">The sequence shown here is derived from an EMBL/GenBank/DDBJ whole genome shotgun (WGS) entry which is preliminary data.</text>
</comment>
<reference evidence="3 4" key="1">
    <citation type="submission" date="2012-05" db="EMBL/GenBank/DDBJ databases">
        <authorList>
            <person name="Weinstock G."/>
            <person name="Sodergren E."/>
            <person name="Lobos E.A."/>
            <person name="Fulton L."/>
            <person name="Fulton R."/>
            <person name="Courtney L."/>
            <person name="Fronick C."/>
            <person name="O'Laughlin M."/>
            <person name="Godfrey J."/>
            <person name="Wilson R.M."/>
            <person name="Miner T."/>
            <person name="Farmer C."/>
            <person name="Delehaunty K."/>
            <person name="Cordes M."/>
            <person name="Minx P."/>
            <person name="Tomlinson C."/>
            <person name="Chen J."/>
            <person name="Wollam A."/>
            <person name="Pepin K.H."/>
            <person name="Bhonagiri V."/>
            <person name="Zhang X."/>
            <person name="Suruliraj S."/>
            <person name="Warren W."/>
            <person name="Mitreva M."/>
            <person name="Mardis E.R."/>
            <person name="Wilson R.K."/>
        </authorList>
    </citation>
    <scope>NUCLEOTIDE SEQUENCE [LARGE SCALE GENOMIC DNA]</scope>
    <source>
        <strain evidence="3 4">F0235</strain>
    </source>
</reference>
<evidence type="ECO:0000313" key="3">
    <source>
        <dbReference type="EMBL" id="EKX91541.1"/>
    </source>
</evidence>
<dbReference type="SUPFAM" id="SSF52038">
    <property type="entry name" value="Barstar-related"/>
    <property type="match status" value="1"/>
</dbReference>
<dbReference type="STRING" id="1035195.HMPREF9997_00611"/>
<evidence type="ECO:0000256" key="1">
    <source>
        <dbReference type="ARBA" id="ARBA00006845"/>
    </source>
</evidence>
<dbReference type="InterPro" id="IPR000468">
    <property type="entry name" value="Barstar"/>
</dbReference>
<comment type="similarity">
    <text evidence="1">Belongs to the barstar family.</text>
</comment>
<dbReference type="eggNOG" id="ENOG50331ZM">
    <property type="taxonomic scope" value="Bacteria"/>
</dbReference>
<evidence type="ECO:0000313" key="4">
    <source>
        <dbReference type="Proteomes" id="UP000010445"/>
    </source>
</evidence>